<keyword evidence="8" id="KW-0472">Membrane</keyword>
<dbReference type="RefSeq" id="WP_072725970.1">
    <property type="nucleotide sequence ID" value="NZ_BDIS01000019.1"/>
</dbReference>
<evidence type="ECO:0000256" key="5">
    <source>
        <dbReference type="ARBA" id="ARBA00022777"/>
    </source>
</evidence>
<keyword evidence="3" id="KW-0808">Transferase</keyword>
<dbReference type="Pfam" id="PF00069">
    <property type="entry name" value="Pkinase"/>
    <property type="match status" value="1"/>
</dbReference>
<dbReference type="Proteomes" id="UP000216352">
    <property type="component" value="Unassembled WGS sequence"/>
</dbReference>
<dbReference type="InterPro" id="IPR011009">
    <property type="entry name" value="Kinase-like_dom_sf"/>
</dbReference>
<gene>
    <name evidence="10" type="ORF">BLEM_2190</name>
</gene>
<dbReference type="PANTHER" id="PTHR43289:SF6">
    <property type="entry name" value="SERINE_THREONINE-PROTEIN KINASE NEKL-3"/>
    <property type="match status" value="1"/>
</dbReference>
<feature type="compositionally biased region" description="Polar residues" evidence="7">
    <location>
        <begin position="321"/>
        <end position="333"/>
    </location>
</feature>
<dbReference type="EC" id="2.7.11.1" evidence="1"/>
<keyword evidence="8" id="KW-1133">Transmembrane helix</keyword>
<evidence type="ECO:0000256" key="3">
    <source>
        <dbReference type="ARBA" id="ARBA00022679"/>
    </source>
</evidence>
<keyword evidence="6" id="KW-0067">ATP-binding</keyword>
<keyword evidence="4" id="KW-0547">Nucleotide-binding</keyword>
<accession>A0A261FM08</accession>
<evidence type="ECO:0000313" key="10">
    <source>
        <dbReference type="EMBL" id="OZG60015.1"/>
    </source>
</evidence>
<feature type="transmembrane region" description="Helical" evidence="8">
    <location>
        <begin position="285"/>
        <end position="311"/>
    </location>
</feature>
<keyword evidence="8" id="KW-0812">Transmembrane</keyword>
<dbReference type="PROSITE" id="PS00109">
    <property type="entry name" value="PROTEIN_KINASE_TYR"/>
    <property type="match status" value="1"/>
</dbReference>
<protein>
    <recommendedName>
        <fullName evidence="1">non-specific serine/threonine protein kinase</fullName>
        <ecNumber evidence="1">2.7.11.1</ecNumber>
    </recommendedName>
</protein>
<evidence type="ECO:0000256" key="6">
    <source>
        <dbReference type="ARBA" id="ARBA00022840"/>
    </source>
</evidence>
<keyword evidence="11" id="KW-1185">Reference proteome</keyword>
<comment type="caution">
    <text evidence="10">The sequence shown here is derived from an EMBL/GenBank/DDBJ whole genome shotgun (WGS) entry which is preliminary data.</text>
</comment>
<dbReference type="PANTHER" id="PTHR43289">
    <property type="entry name" value="MITOGEN-ACTIVATED PROTEIN KINASE KINASE KINASE 20-RELATED"/>
    <property type="match status" value="1"/>
</dbReference>
<proteinExistence type="predicted"/>
<evidence type="ECO:0000256" key="2">
    <source>
        <dbReference type="ARBA" id="ARBA00022527"/>
    </source>
</evidence>
<dbReference type="GO" id="GO:0004674">
    <property type="term" value="F:protein serine/threonine kinase activity"/>
    <property type="evidence" value="ECO:0007669"/>
    <property type="project" value="UniProtKB-KW"/>
</dbReference>
<reference evidence="10 11" key="1">
    <citation type="journal article" date="2017" name="BMC Genomics">
        <title>Comparative genomic and phylogenomic analyses of the Bifidobacteriaceae family.</title>
        <authorList>
            <person name="Lugli G.A."/>
            <person name="Milani C."/>
            <person name="Turroni F."/>
            <person name="Duranti S."/>
            <person name="Mancabelli L."/>
            <person name="Mangifesta M."/>
            <person name="Ferrario C."/>
            <person name="Modesto M."/>
            <person name="Mattarelli P."/>
            <person name="Jiri K."/>
            <person name="van Sinderen D."/>
            <person name="Ventura M."/>
        </authorList>
    </citation>
    <scope>NUCLEOTIDE SEQUENCE [LARGE SCALE GENOMIC DNA]</scope>
    <source>
        <strain evidence="10 11">DSM 28807</strain>
    </source>
</reference>
<dbReference type="OrthoDB" id="9762169at2"/>
<feature type="region of interest" description="Disordered" evidence="7">
    <location>
        <begin position="318"/>
        <end position="351"/>
    </location>
</feature>
<organism evidence="10 11">
    <name type="scientific">Bifidobacterium lemurum</name>
    <dbReference type="NCBI Taxonomy" id="1603886"/>
    <lineage>
        <taxon>Bacteria</taxon>
        <taxon>Bacillati</taxon>
        <taxon>Actinomycetota</taxon>
        <taxon>Actinomycetes</taxon>
        <taxon>Bifidobacteriales</taxon>
        <taxon>Bifidobacteriaceae</taxon>
        <taxon>Bifidobacterium</taxon>
    </lineage>
</organism>
<dbReference type="InterPro" id="IPR000719">
    <property type="entry name" value="Prot_kinase_dom"/>
</dbReference>
<dbReference type="CDD" id="cd14014">
    <property type="entry name" value="STKc_PknB_like"/>
    <property type="match status" value="1"/>
</dbReference>
<dbReference type="EMBL" id="MWWX01000019">
    <property type="protein sequence ID" value="OZG60015.1"/>
    <property type="molecule type" value="Genomic_DNA"/>
</dbReference>
<feature type="region of interest" description="Disordered" evidence="7">
    <location>
        <begin position="255"/>
        <end position="276"/>
    </location>
</feature>
<keyword evidence="2 10" id="KW-0723">Serine/threonine-protein kinase</keyword>
<evidence type="ECO:0000313" key="11">
    <source>
        <dbReference type="Proteomes" id="UP000216352"/>
    </source>
</evidence>
<dbReference type="InterPro" id="IPR008266">
    <property type="entry name" value="Tyr_kinase_AS"/>
</dbReference>
<evidence type="ECO:0000256" key="7">
    <source>
        <dbReference type="SAM" id="MobiDB-lite"/>
    </source>
</evidence>
<dbReference type="SMART" id="SM00220">
    <property type="entry name" value="S_TKc"/>
    <property type="match status" value="1"/>
</dbReference>
<dbReference type="AlphaFoldDB" id="A0A261FM08"/>
<keyword evidence="5 10" id="KW-0418">Kinase</keyword>
<sequence>MDDKQTMHAMSIDDSYHVERVLARGAAGVTELVSIAGAGPFVRKKIPTQLARRRVWSALADCRSARLPQVQATYELPDCFVVVYDYVEGPTLDQVVNERGRMPIEQAVRVIEQVCEAVQELHKHGIVHRDISPSNIILAADGAHLIDLGIARMKTEQATHDTTTLGTWGFASPEQYGFAQTDARSDVYSIGRMFGYLLTGVYPDDAAYEKTLADESIVPPHLRAIILKSCAFEPSARQQSAEDLRLEALGLRNPRAEAHTKVSNSRHSATQQHDKRKPRWSIPRIFAASVAPVFIASVIVIVAAVAFSFYAAERFDGGNGSDATPQHSDSATTDGGEASDNGESQTANAENPLKIVESGWSAENGYTIYAFGITNTSDTLQILYPSVSVTGRDDKGLVIFSDTATLNVISPGQTLHISGQAGDGVAPDTVDFATIAPDDYQISESQGSITLTPTGVNAVAYDGGVTFAGEVKAQIEGTVDTAFTMANVTVVLRDDDGTIIYGKSTYVDMPENGGSTPFSIPIHDPPRYASYEVYAQSW</sequence>
<name>A0A261FM08_9BIFI</name>
<feature type="domain" description="Protein kinase" evidence="9">
    <location>
        <begin position="16"/>
        <end position="249"/>
    </location>
</feature>
<evidence type="ECO:0000256" key="1">
    <source>
        <dbReference type="ARBA" id="ARBA00012513"/>
    </source>
</evidence>
<dbReference type="Gene3D" id="1.10.510.10">
    <property type="entry name" value="Transferase(Phosphotransferase) domain 1"/>
    <property type="match status" value="1"/>
</dbReference>
<evidence type="ECO:0000256" key="8">
    <source>
        <dbReference type="SAM" id="Phobius"/>
    </source>
</evidence>
<evidence type="ECO:0000259" key="9">
    <source>
        <dbReference type="PROSITE" id="PS50011"/>
    </source>
</evidence>
<dbReference type="STRING" id="1603886.GCA_001895165_01413"/>
<dbReference type="SUPFAM" id="SSF56112">
    <property type="entry name" value="Protein kinase-like (PK-like)"/>
    <property type="match status" value="1"/>
</dbReference>
<evidence type="ECO:0000256" key="4">
    <source>
        <dbReference type="ARBA" id="ARBA00022741"/>
    </source>
</evidence>
<dbReference type="GO" id="GO:0005524">
    <property type="term" value="F:ATP binding"/>
    <property type="evidence" value="ECO:0007669"/>
    <property type="project" value="UniProtKB-KW"/>
</dbReference>
<feature type="compositionally biased region" description="Polar residues" evidence="7">
    <location>
        <begin position="261"/>
        <end position="271"/>
    </location>
</feature>
<dbReference type="PROSITE" id="PS50011">
    <property type="entry name" value="PROTEIN_KINASE_DOM"/>
    <property type="match status" value="1"/>
</dbReference>